<evidence type="ECO:0000256" key="3">
    <source>
        <dbReference type="ARBA" id="ARBA00023125"/>
    </source>
</evidence>
<dbReference type="SUPFAM" id="SSF55455">
    <property type="entry name" value="SRF-like"/>
    <property type="match status" value="1"/>
</dbReference>
<proteinExistence type="predicted"/>
<dbReference type="CDD" id="cd00265">
    <property type="entry name" value="MADS_MEF2_like"/>
    <property type="match status" value="1"/>
</dbReference>
<dbReference type="PROSITE" id="PS50066">
    <property type="entry name" value="MADS_BOX_2"/>
    <property type="match status" value="1"/>
</dbReference>
<dbReference type="PANTHER" id="PTHR11945:SF769">
    <property type="entry name" value="AGAMOUS-LIKE MADS-BOX PROTEIN AGL62"/>
    <property type="match status" value="1"/>
</dbReference>
<evidence type="ECO:0000313" key="7">
    <source>
        <dbReference type="EMBL" id="KAJ8548860.1"/>
    </source>
</evidence>
<dbReference type="InterPro" id="IPR033896">
    <property type="entry name" value="MEF2-like_N"/>
</dbReference>
<keyword evidence="3" id="KW-0238">DNA-binding</keyword>
<accession>A0A9Q1M138</accession>
<dbReference type="EMBL" id="JAJAGQ010000011">
    <property type="protein sequence ID" value="KAJ8548860.1"/>
    <property type="molecule type" value="Genomic_DNA"/>
</dbReference>
<comment type="subcellular location">
    <subcellularLocation>
        <location evidence="1">Nucleus</location>
    </subcellularLocation>
</comment>
<keyword evidence="5" id="KW-0539">Nucleus</keyword>
<evidence type="ECO:0000256" key="4">
    <source>
        <dbReference type="ARBA" id="ARBA00023163"/>
    </source>
</evidence>
<feature type="domain" description="MADS-box" evidence="6">
    <location>
        <begin position="7"/>
        <end position="67"/>
    </location>
</feature>
<comment type="caution">
    <text evidence="7">The sequence shown here is derived from an EMBL/GenBank/DDBJ whole genome shotgun (WGS) entry which is preliminary data.</text>
</comment>
<dbReference type="PRINTS" id="PR00404">
    <property type="entry name" value="MADSDOMAIN"/>
</dbReference>
<dbReference type="PANTHER" id="PTHR11945">
    <property type="entry name" value="MADS BOX PROTEIN"/>
    <property type="match status" value="1"/>
</dbReference>
<dbReference type="FunFam" id="3.40.1810.10:FF:000006">
    <property type="entry name" value="Agamous-like MADS-box protein AGL62"/>
    <property type="match status" value="1"/>
</dbReference>
<dbReference type="InterPro" id="IPR036879">
    <property type="entry name" value="TF_MADSbox_sf"/>
</dbReference>
<dbReference type="Gene3D" id="3.40.1810.10">
    <property type="entry name" value="Transcription factor, MADS-box"/>
    <property type="match status" value="1"/>
</dbReference>
<dbReference type="Pfam" id="PF00319">
    <property type="entry name" value="SRF-TF"/>
    <property type="match status" value="1"/>
</dbReference>
<evidence type="ECO:0000256" key="5">
    <source>
        <dbReference type="ARBA" id="ARBA00023242"/>
    </source>
</evidence>
<keyword evidence="2" id="KW-0805">Transcription regulation</keyword>
<keyword evidence="8" id="KW-1185">Reference proteome</keyword>
<dbReference type="AlphaFoldDB" id="A0A9Q1M138"/>
<evidence type="ECO:0000256" key="1">
    <source>
        <dbReference type="ARBA" id="ARBA00004123"/>
    </source>
</evidence>
<dbReference type="Proteomes" id="UP001152561">
    <property type="component" value="Unassembled WGS sequence"/>
</dbReference>
<evidence type="ECO:0000256" key="2">
    <source>
        <dbReference type="ARBA" id="ARBA00023015"/>
    </source>
</evidence>
<dbReference type="OrthoDB" id="1896642at2759"/>
<name>A0A9Q1M138_9SOLA</name>
<dbReference type="GO" id="GO:0046983">
    <property type="term" value="F:protein dimerization activity"/>
    <property type="evidence" value="ECO:0007669"/>
    <property type="project" value="InterPro"/>
</dbReference>
<reference evidence="8" key="1">
    <citation type="journal article" date="2023" name="Proc. Natl. Acad. Sci. U.S.A.">
        <title>Genomic and structural basis for evolution of tropane alkaloid biosynthesis.</title>
        <authorList>
            <person name="Wanga Y.-J."/>
            <person name="Taina T."/>
            <person name="Yua J.-Y."/>
            <person name="Lia J."/>
            <person name="Xua B."/>
            <person name="Chenc J."/>
            <person name="D'Auriad J.C."/>
            <person name="Huanga J.-P."/>
            <person name="Huanga S.-X."/>
        </authorList>
    </citation>
    <scope>NUCLEOTIDE SEQUENCE [LARGE SCALE GENOMIC DNA]</scope>
    <source>
        <strain evidence="8">cv. KIB-2019</strain>
    </source>
</reference>
<dbReference type="GO" id="GO:0000978">
    <property type="term" value="F:RNA polymerase II cis-regulatory region sequence-specific DNA binding"/>
    <property type="evidence" value="ECO:0007669"/>
    <property type="project" value="TreeGrafter"/>
</dbReference>
<dbReference type="GO" id="GO:0045944">
    <property type="term" value="P:positive regulation of transcription by RNA polymerase II"/>
    <property type="evidence" value="ECO:0007669"/>
    <property type="project" value="InterPro"/>
</dbReference>
<dbReference type="SMART" id="SM00432">
    <property type="entry name" value="MADS"/>
    <property type="match status" value="1"/>
</dbReference>
<dbReference type="GO" id="GO:0005634">
    <property type="term" value="C:nucleus"/>
    <property type="evidence" value="ECO:0007669"/>
    <property type="project" value="UniProtKB-SubCell"/>
</dbReference>
<evidence type="ECO:0000313" key="8">
    <source>
        <dbReference type="Proteomes" id="UP001152561"/>
    </source>
</evidence>
<dbReference type="GO" id="GO:0000981">
    <property type="term" value="F:DNA-binding transcription factor activity, RNA polymerase II-specific"/>
    <property type="evidence" value="ECO:0007669"/>
    <property type="project" value="TreeGrafter"/>
</dbReference>
<sequence>MEKKRSRGRQKIAIEKISKKKSLQVTFSKRRAGLFKKARELSTLCGAEVAIIVESPAGKVFSFGNPSVDSVIHRYETGDFCPQEDSRKKYLDSMEDLEEHKKEKAMGKSNWWEDLCVENLGLEELEESMAAMQVLRNNLLIPNLTLDQFGVL</sequence>
<protein>
    <recommendedName>
        <fullName evidence="6">MADS-box domain-containing protein</fullName>
    </recommendedName>
</protein>
<organism evidence="7 8">
    <name type="scientific">Anisodus acutangulus</name>
    <dbReference type="NCBI Taxonomy" id="402998"/>
    <lineage>
        <taxon>Eukaryota</taxon>
        <taxon>Viridiplantae</taxon>
        <taxon>Streptophyta</taxon>
        <taxon>Embryophyta</taxon>
        <taxon>Tracheophyta</taxon>
        <taxon>Spermatophyta</taxon>
        <taxon>Magnoliopsida</taxon>
        <taxon>eudicotyledons</taxon>
        <taxon>Gunneridae</taxon>
        <taxon>Pentapetalae</taxon>
        <taxon>asterids</taxon>
        <taxon>lamiids</taxon>
        <taxon>Solanales</taxon>
        <taxon>Solanaceae</taxon>
        <taxon>Solanoideae</taxon>
        <taxon>Hyoscyameae</taxon>
        <taxon>Anisodus</taxon>
    </lineage>
</organism>
<dbReference type="InterPro" id="IPR002100">
    <property type="entry name" value="TF_MADSbox"/>
</dbReference>
<evidence type="ECO:0000259" key="6">
    <source>
        <dbReference type="PROSITE" id="PS50066"/>
    </source>
</evidence>
<gene>
    <name evidence="7" type="ORF">K7X08_029841</name>
</gene>
<keyword evidence="4" id="KW-0804">Transcription</keyword>